<dbReference type="AlphaFoldDB" id="A0A0B6Y9U8"/>
<name>A0A0B6Y9U8_9EUPU</name>
<reference evidence="1" key="1">
    <citation type="submission" date="2014-12" db="EMBL/GenBank/DDBJ databases">
        <title>Insight into the proteome of Arion vulgaris.</title>
        <authorList>
            <person name="Aradska J."/>
            <person name="Bulat T."/>
            <person name="Smidak R."/>
            <person name="Sarate P."/>
            <person name="Gangsoo J."/>
            <person name="Sialana F."/>
            <person name="Bilban M."/>
            <person name="Lubec G."/>
        </authorList>
    </citation>
    <scope>NUCLEOTIDE SEQUENCE</scope>
    <source>
        <tissue evidence="1">Skin</tissue>
    </source>
</reference>
<feature type="non-terminal residue" evidence="1">
    <location>
        <position position="67"/>
    </location>
</feature>
<proteinExistence type="predicted"/>
<dbReference type="EMBL" id="HACG01006018">
    <property type="protein sequence ID" value="CEK52883.1"/>
    <property type="molecule type" value="Transcribed_RNA"/>
</dbReference>
<evidence type="ECO:0000313" key="1">
    <source>
        <dbReference type="EMBL" id="CEK52883.1"/>
    </source>
</evidence>
<organism evidence="1">
    <name type="scientific">Arion vulgaris</name>
    <dbReference type="NCBI Taxonomy" id="1028688"/>
    <lineage>
        <taxon>Eukaryota</taxon>
        <taxon>Metazoa</taxon>
        <taxon>Spiralia</taxon>
        <taxon>Lophotrochozoa</taxon>
        <taxon>Mollusca</taxon>
        <taxon>Gastropoda</taxon>
        <taxon>Heterobranchia</taxon>
        <taxon>Euthyneura</taxon>
        <taxon>Panpulmonata</taxon>
        <taxon>Eupulmonata</taxon>
        <taxon>Stylommatophora</taxon>
        <taxon>Helicina</taxon>
        <taxon>Arionoidea</taxon>
        <taxon>Arionidae</taxon>
        <taxon>Arion</taxon>
    </lineage>
</organism>
<sequence>MSATMFGVNFAYTNSIAPDNNLFVRLQIKDDGGDEDYLKLSKRTDDELQDAVNYNNHGFSGSLHFPN</sequence>
<accession>A0A0B6Y9U8</accession>
<gene>
    <name evidence="1" type="primary">ORF18342</name>
</gene>
<protein>
    <submittedName>
        <fullName evidence="1">Uncharacterized protein</fullName>
    </submittedName>
</protein>